<dbReference type="InterPro" id="IPR046831">
    <property type="entry name" value="Calmodulin_bind_N"/>
</dbReference>
<feature type="domain" description="Calmodulin binding protein central" evidence="3">
    <location>
        <begin position="150"/>
        <end position="202"/>
    </location>
</feature>
<evidence type="ECO:0000313" key="4">
    <source>
        <dbReference type="EMBL" id="CAD6252590.1"/>
    </source>
</evidence>
<evidence type="ECO:0000256" key="1">
    <source>
        <dbReference type="SAM" id="MobiDB-lite"/>
    </source>
</evidence>
<evidence type="ECO:0000259" key="3">
    <source>
        <dbReference type="Pfam" id="PF20451"/>
    </source>
</evidence>
<dbReference type="InterPro" id="IPR012416">
    <property type="entry name" value="CBP60"/>
</dbReference>
<comment type="caution">
    <text evidence="4">The sequence shown here is derived from an EMBL/GenBank/DDBJ whole genome shotgun (WGS) entry which is preliminary data.</text>
</comment>
<dbReference type="GO" id="GO:0003700">
    <property type="term" value="F:DNA-binding transcription factor activity"/>
    <property type="evidence" value="ECO:0007669"/>
    <property type="project" value="TreeGrafter"/>
</dbReference>
<keyword evidence="5" id="KW-1185">Reference proteome</keyword>
<gene>
    <name evidence="4" type="ORF">NCGR_LOCUS36239</name>
</gene>
<dbReference type="AlphaFoldDB" id="A0A811PX33"/>
<sequence length="260" mass="28580">MSGCHDDEIKSESNTAIKVGIFNGDKMIESGGLSNLQIEIFVLEGDFPHASPKSWTPKKFNKHRANSRDGNGNVLGGEGTKAQLKNGQCDLGSIKFTEGSCKARGGKFIIGARVCEGEVSGLQIQQAVMNPVVVQDRRNKSNEKSHPPKLNDSVHRLEEIAKVYAERLEKENIFTVEDFLKALNKDPRNLAKELVDQLKKGAYAKPDKLSRGSYRAAAERLSHDRIESSCPNAYNDPQFPALSFLITPACITIKVLVSVL</sequence>
<organism evidence="4 5">
    <name type="scientific">Miscanthus lutarioriparius</name>
    <dbReference type="NCBI Taxonomy" id="422564"/>
    <lineage>
        <taxon>Eukaryota</taxon>
        <taxon>Viridiplantae</taxon>
        <taxon>Streptophyta</taxon>
        <taxon>Embryophyta</taxon>
        <taxon>Tracheophyta</taxon>
        <taxon>Spermatophyta</taxon>
        <taxon>Magnoliopsida</taxon>
        <taxon>Liliopsida</taxon>
        <taxon>Poales</taxon>
        <taxon>Poaceae</taxon>
        <taxon>PACMAD clade</taxon>
        <taxon>Panicoideae</taxon>
        <taxon>Andropogonodae</taxon>
        <taxon>Andropogoneae</taxon>
        <taxon>Saccharinae</taxon>
        <taxon>Miscanthus</taxon>
    </lineage>
</organism>
<dbReference type="PANTHER" id="PTHR31713">
    <property type="entry name" value="OS02G0177800 PROTEIN"/>
    <property type="match status" value="1"/>
</dbReference>
<accession>A0A811PX33</accession>
<dbReference type="InterPro" id="IPR046830">
    <property type="entry name" value="Calmod_bind_M"/>
</dbReference>
<dbReference type="Proteomes" id="UP000604825">
    <property type="component" value="Unassembled WGS sequence"/>
</dbReference>
<dbReference type="OrthoDB" id="682958at2759"/>
<name>A0A811PX33_9POAL</name>
<protein>
    <submittedName>
        <fullName evidence="4">Uncharacterized protein</fullName>
    </submittedName>
</protein>
<dbReference type="GO" id="GO:0005634">
    <property type="term" value="C:nucleus"/>
    <property type="evidence" value="ECO:0007669"/>
    <property type="project" value="TreeGrafter"/>
</dbReference>
<reference evidence="4" key="1">
    <citation type="submission" date="2020-10" db="EMBL/GenBank/DDBJ databases">
        <authorList>
            <person name="Han B."/>
            <person name="Lu T."/>
            <person name="Zhao Q."/>
            <person name="Huang X."/>
            <person name="Zhao Y."/>
        </authorList>
    </citation>
    <scope>NUCLEOTIDE SEQUENCE</scope>
</reference>
<dbReference type="GO" id="GO:0080142">
    <property type="term" value="P:regulation of salicylic acid biosynthetic process"/>
    <property type="evidence" value="ECO:0007669"/>
    <property type="project" value="TreeGrafter"/>
</dbReference>
<dbReference type="GO" id="GO:0043565">
    <property type="term" value="F:sequence-specific DNA binding"/>
    <property type="evidence" value="ECO:0007669"/>
    <property type="project" value="TreeGrafter"/>
</dbReference>
<evidence type="ECO:0000313" key="5">
    <source>
        <dbReference type="Proteomes" id="UP000604825"/>
    </source>
</evidence>
<proteinExistence type="predicted"/>
<evidence type="ECO:0000259" key="2">
    <source>
        <dbReference type="Pfam" id="PF07887"/>
    </source>
</evidence>
<feature type="region of interest" description="Disordered" evidence="1">
    <location>
        <begin position="54"/>
        <end position="75"/>
    </location>
</feature>
<dbReference type="EMBL" id="CAJGYO010000009">
    <property type="protein sequence ID" value="CAD6252590.1"/>
    <property type="molecule type" value="Genomic_DNA"/>
</dbReference>
<feature type="domain" description="Calmodulin binding protein-like N-terminal" evidence="2">
    <location>
        <begin position="7"/>
        <end position="137"/>
    </location>
</feature>
<dbReference type="Pfam" id="PF07887">
    <property type="entry name" value="Calmodulin_bind"/>
    <property type="match status" value="1"/>
</dbReference>
<dbReference type="PANTHER" id="PTHR31713:SF84">
    <property type="entry name" value="PROTEIN, PUTATIVE, EXPRESSED-RELATED"/>
    <property type="match status" value="1"/>
</dbReference>
<dbReference type="Pfam" id="PF20451">
    <property type="entry name" value="Calmod_bind_M"/>
    <property type="match status" value="1"/>
</dbReference>
<dbReference type="GO" id="GO:0005516">
    <property type="term" value="F:calmodulin binding"/>
    <property type="evidence" value="ECO:0007669"/>
    <property type="project" value="InterPro"/>
</dbReference>